<protein>
    <submittedName>
        <fullName evidence="1">Uncharacterized protein</fullName>
    </submittedName>
</protein>
<gene>
    <name evidence="1" type="ORF">SAMN05444380_10486</name>
</gene>
<evidence type="ECO:0000313" key="2">
    <source>
        <dbReference type="Proteomes" id="UP000181976"/>
    </source>
</evidence>
<dbReference type="Proteomes" id="UP000181976">
    <property type="component" value="Unassembled WGS sequence"/>
</dbReference>
<dbReference type="InParanoid" id="A0A1I1WL02"/>
<keyword evidence="2" id="KW-1185">Reference proteome</keyword>
<proteinExistence type="predicted"/>
<dbReference type="AlphaFoldDB" id="A0A1I1WL02"/>
<reference evidence="1 2" key="1">
    <citation type="submission" date="2016-10" db="EMBL/GenBank/DDBJ databases">
        <authorList>
            <person name="de Groot N.N."/>
        </authorList>
    </citation>
    <scope>NUCLEOTIDE SEQUENCE [LARGE SCALE GENOMIC DNA]</scope>
    <source>
        <strain evidence="1 2">DSM 19012</strain>
    </source>
</reference>
<evidence type="ECO:0000313" key="1">
    <source>
        <dbReference type="EMBL" id="SFD94083.1"/>
    </source>
</evidence>
<sequence>MRIGCTIKKKQTEGMAEEENSHLITYLRVDGFPFDYAHDNCKGWSGCNRLIKLILGRKIFMTGYF</sequence>
<dbReference type="STRING" id="385682.SAMN05444380_10486"/>
<dbReference type="EMBL" id="FONA01000004">
    <property type="protein sequence ID" value="SFD94083.1"/>
    <property type="molecule type" value="Genomic_DNA"/>
</dbReference>
<name>A0A1I1WL02_9BACT</name>
<accession>A0A1I1WL02</accession>
<organism evidence="1 2">
    <name type="scientific">Thermophagus xiamenensis</name>
    <dbReference type="NCBI Taxonomy" id="385682"/>
    <lineage>
        <taxon>Bacteria</taxon>
        <taxon>Pseudomonadati</taxon>
        <taxon>Bacteroidota</taxon>
        <taxon>Bacteroidia</taxon>
        <taxon>Marinilabiliales</taxon>
        <taxon>Marinilabiliaceae</taxon>
        <taxon>Thermophagus</taxon>
    </lineage>
</organism>